<name>A0A9P9JFV4_9HYPO</name>
<evidence type="ECO:0000313" key="1">
    <source>
        <dbReference type="EMBL" id="KAH7166357.1"/>
    </source>
</evidence>
<accession>A0A9P9JFV4</accession>
<dbReference type="PANTHER" id="PTHR31793">
    <property type="entry name" value="4-HYDROXYBENZOYL-COA THIOESTERASE FAMILY MEMBER"/>
    <property type="match status" value="1"/>
</dbReference>
<dbReference type="GO" id="GO:0047617">
    <property type="term" value="F:fatty acyl-CoA hydrolase activity"/>
    <property type="evidence" value="ECO:0007669"/>
    <property type="project" value="TreeGrafter"/>
</dbReference>
<dbReference type="PANTHER" id="PTHR31793:SF39">
    <property type="entry name" value="THIOESTERASE_THIOL ESTER DEHYDRASE-ISOMERASE"/>
    <property type="match status" value="1"/>
</dbReference>
<keyword evidence="2" id="KW-1185">Reference proteome</keyword>
<dbReference type="OrthoDB" id="5538558at2759"/>
<comment type="caution">
    <text evidence="1">The sequence shown here is derived from an EMBL/GenBank/DDBJ whole genome shotgun (WGS) entry which is preliminary data.</text>
</comment>
<evidence type="ECO:0000313" key="2">
    <source>
        <dbReference type="Proteomes" id="UP000738349"/>
    </source>
</evidence>
<dbReference type="InterPro" id="IPR029069">
    <property type="entry name" value="HotDog_dom_sf"/>
</dbReference>
<dbReference type="EMBL" id="JAGMUV010000003">
    <property type="protein sequence ID" value="KAH7166357.1"/>
    <property type="molecule type" value="Genomic_DNA"/>
</dbReference>
<sequence>MRIPHTFRRAVQSFTVSAPIASGATRTIRQFHSTRPAQKSHNPRWLSDVKARLARCQDLDIAPEHINKAKELYAYVQSHWLELLAGEEGYLTGKEWRGLDNHQVTWGDMDSMVRHVNNVVYNKYAEAGRVNFLRSFVATSAPEHRQEWLELMTPRSVGLILRSIRTDYKFPMDFPDRTTVLHKLVSPPNYDSDHVLLEAVIMSERHQRPAARCFEDIVVFNYKTAQKTPLKGFMVDELRKTYGLQEASKKASEDKVEGIIKAVEEIEASVA</sequence>
<dbReference type="Proteomes" id="UP000738349">
    <property type="component" value="Unassembled WGS sequence"/>
</dbReference>
<organism evidence="1 2">
    <name type="scientific">Dactylonectria macrodidyma</name>
    <dbReference type="NCBI Taxonomy" id="307937"/>
    <lineage>
        <taxon>Eukaryota</taxon>
        <taxon>Fungi</taxon>
        <taxon>Dikarya</taxon>
        <taxon>Ascomycota</taxon>
        <taxon>Pezizomycotina</taxon>
        <taxon>Sordariomycetes</taxon>
        <taxon>Hypocreomycetidae</taxon>
        <taxon>Hypocreales</taxon>
        <taxon>Nectriaceae</taxon>
        <taxon>Dactylonectria</taxon>
    </lineage>
</organism>
<gene>
    <name evidence="1" type="ORF">EDB81DRAFT_639684</name>
</gene>
<reference evidence="1" key="1">
    <citation type="journal article" date="2021" name="Nat. Commun.">
        <title>Genetic determinants of endophytism in the Arabidopsis root mycobiome.</title>
        <authorList>
            <person name="Mesny F."/>
            <person name="Miyauchi S."/>
            <person name="Thiergart T."/>
            <person name="Pickel B."/>
            <person name="Atanasova L."/>
            <person name="Karlsson M."/>
            <person name="Huettel B."/>
            <person name="Barry K.W."/>
            <person name="Haridas S."/>
            <person name="Chen C."/>
            <person name="Bauer D."/>
            <person name="Andreopoulos W."/>
            <person name="Pangilinan J."/>
            <person name="LaButti K."/>
            <person name="Riley R."/>
            <person name="Lipzen A."/>
            <person name="Clum A."/>
            <person name="Drula E."/>
            <person name="Henrissat B."/>
            <person name="Kohler A."/>
            <person name="Grigoriev I.V."/>
            <person name="Martin F.M."/>
            <person name="Hacquard S."/>
        </authorList>
    </citation>
    <scope>NUCLEOTIDE SEQUENCE</scope>
    <source>
        <strain evidence="1">MPI-CAGE-AT-0147</strain>
    </source>
</reference>
<proteinExistence type="predicted"/>
<protein>
    <submittedName>
        <fullName evidence="1">Thioesterase-like superfamily-domain-containing protein</fullName>
    </submittedName>
</protein>
<dbReference type="CDD" id="cd00586">
    <property type="entry name" value="4HBT"/>
    <property type="match status" value="1"/>
</dbReference>
<dbReference type="InterPro" id="IPR050563">
    <property type="entry name" value="4-hydroxybenzoyl-CoA_TE"/>
</dbReference>
<dbReference type="SUPFAM" id="SSF54637">
    <property type="entry name" value="Thioesterase/thiol ester dehydrase-isomerase"/>
    <property type="match status" value="1"/>
</dbReference>
<dbReference type="Gene3D" id="3.10.129.10">
    <property type="entry name" value="Hotdog Thioesterase"/>
    <property type="match status" value="1"/>
</dbReference>
<dbReference type="AlphaFoldDB" id="A0A9P9JFV4"/>
<dbReference type="Pfam" id="PF13279">
    <property type="entry name" value="4HBT_2"/>
    <property type="match status" value="1"/>
</dbReference>